<dbReference type="RefSeq" id="WP_187317705.1">
    <property type="nucleotide sequence ID" value="NZ_JACSCY010000001.1"/>
</dbReference>
<dbReference type="EMBL" id="JACSCY010000001">
    <property type="protein sequence ID" value="MBC6609386.1"/>
    <property type="molecule type" value="Genomic_DNA"/>
</dbReference>
<evidence type="ECO:0000256" key="1">
    <source>
        <dbReference type="SAM" id="SignalP"/>
    </source>
</evidence>
<reference evidence="2 3" key="1">
    <citation type="submission" date="2020-08" db="EMBL/GenBank/DDBJ databases">
        <title>Hymenobacter sp.</title>
        <authorList>
            <person name="Kim M.K."/>
        </authorList>
    </citation>
    <scope>NUCLEOTIDE SEQUENCE [LARGE SCALE GENOMIC DNA]</scope>
    <source>
        <strain evidence="2 3">BT507</strain>
    </source>
</reference>
<dbReference type="NCBIfam" id="TIGR04131">
    <property type="entry name" value="Bac_Flav_CTERM"/>
    <property type="match status" value="1"/>
</dbReference>
<protein>
    <submittedName>
        <fullName evidence="2">Gliding motility-associated C-terminal domain-containing protein</fullName>
    </submittedName>
</protein>
<keyword evidence="3" id="KW-1185">Reference proteome</keyword>
<proteinExistence type="predicted"/>
<accession>A0ABR7ME94</accession>
<sequence length="641" mass="67534">MKLYQLFLCGLLSIVGLTAARAQCPTSPPSEQARFRFFDVETKQEITGRFLCVGKRIRIVDASNPRLVPGQVFYQWQTSVACRGFTDTTSFYTPTTAGPIVLTANINQNQTGGGSSGLLVAYPAFEVKASPPPTFSLVSCTPGAVQVTVTDPTYDRYTVQVGNGPAVAATRNTTTTYPVPAGSPTTVTVTGAYAAATLCSSAATQSFTPPAPAQAAQFQRLSLIGTTAQLTFAGLQAGYQYSLQLRDASAPGGYRTLTALSAAATTYSLPNAAVPGCYRLLQTDACQPSVTNLPSNELCTIGLTATAQNNQNLLTWTTDQAGPFEVVRDGQVVAQLPAGTVRYADAAVTCGTTYTYRVRATGGGVSESGEVRATAVSTDAPPAPVLLASYTLRNQLELSVSGPTGSNVQYTYLRDAALLATTTARLLRDSTQATPAPACYTATVRDACGNTSAPSAAVCPVILTAEPTTAEGTTVRLTWTALGAPTPNAPVTYHLLTLAPDNTVLNTRVVTLPTTLDQPTADQQVLRYRIEATGGGLPASSYSNVATVARRLQVVIPNAFSPNGDGQNDVFGVKGRFLGNFLLVVVDRSGQEVFRATDRTQTWDGRIGGRLPVPATYVWRFEATDATGQRTVEHGTVTILR</sequence>
<comment type="caution">
    <text evidence="2">The sequence shown here is derived from an EMBL/GenBank/DDBJ whole genome shotgun (WGS) entry which is preliminary data.</text>
</comment>
<keyword evidence="1" id="KW-0732">Signal</keyword>
<dbReference type="Gene3D" id="2.60.40.10">
    <property type="entry name" value="Immunoglobulins"/>
    <property type="match status" value="1"/>
</dbReference>
<dbReference type="Pfam" id="PF13585">
    <property type="entry name" value="CHU_C"/>
    <property type="match status" value="1"/>
</dbReference>
<evidence type="ECO:0000313" key="2">
    <source>
        <dbReference type="EMBL" id="MBC6609386.1"/>
    </source>
</evidence>
<feature type="chain" id="PRO_5046425513" evidence="1">
    <location>
        <begin position="23"/>
        <end position="641"/>
    </location>
</feature>
<gene>
    <name evidence="2" type="ORF">H8B15_00515</name>
</gene>
<dbReference type="Proteomes" id="UP000622017">
    <property type="component" value="Unassembled WGS sequence"/>
</dbReference>
<name>A0ABR7ME94_9BACT</name>
<dbReference type="InterPro" id="IPR026341">
    <property type="entry name" value="T9SS_type_B"/>
</dbReference>
<organism evidence="2 3">
    <name type="scientific">Hymenobacter citatus</name>
    <dbReference type="NCBI Taxonomy" id="2763506"/>
    <lineage>
        <taxon>Bacteria</taxon>
        <taxon>Pseudomonadati</taxon>
        <taxon>Bacteroidota</taxon>
        <taxon>Cytophagia</taxon>
        <taxon>Cytophagales</taxon>
        <taxon>Hymenobacteraceae</taxon>
        <taxon>Hymenobacter</taxon>
    </lineage>
</organism>
<evidence type="ECO:0000313" key="3">
    <source>
        <dbReference type="Proteomes" id="UP000622017"/>
    </source>
</evidence>
<feature type="signal peptide" evidence="1">
    <location>
        <begin position="1"/>
        <end position="22"/>
    </location>
</feature>
<dbReference type="InterPro" id="IPR013783">
    <property type="entry name" value="Ig-like_fold"/>
</dbReference>